<dbReference type="Pfam" id="PF03116">
    <property type="entry name" value="NQR2_RnfD_RnfE"/>
    <property type="match status" value="1"/>
</dbReference>
<proteinExistence type="inferred from homology"/>
<name>A0A8J6PHU5_9FIRM</name>
<evidence type="ECO:0000256" key="6">
    <source>
        <dbReference type="ARBA" id="ARBA00022967"/>
    </source>
</evidence>
<dbReference type="HAMAP" id="MF_00462">
    <property type="entry name" value="RsxD_RnfD"/>
    <property type="match status" value="1"/>
</dbReference>
<keyword evidence="1 10" id="KW-0813">Transport</keyword>
<comment type="similarity">
    <text evidence="10">Belongs to the NqrB/RnfD family.</text>
</comment>
<evidence type="ECO:0000313" key="11">
    <source>
        <dbReference type="EMBL" id="MBC8610310.1"/>
    </source>
</evidence>
<comment type="subcellular location">
    <subcellularLocation>
        <location evidence="10">Cell membrane</location>
        <topology evidence="10">Multi-pass membrane protein</topology>
    </subcellularLocation>
</comment>
<dbReference type="Proteomes" id="UP000632659">
    <property type="component" value="Unassembled WGS sequence"/>
</dbReference>
<dbReference type="AlphaFoldDB" id="A0A8J6PHU5"/>
<reference evidence="11" key="1">
    <citation type="submission" date="2020-08" db="EMBL/GenBank/DDBJ databases">
        <title>Genome public.</title>
        <authorList>
            <person name="Liu C."/>
            <person name="Sun Q."/>
        </authorList>
    </citation>
    <scope>NUCLEOTIDE SEQUENCE</scope>
    <source>
        <strain evidence="11">NSJ-15</strain>
    </source>
</reference>
<feature type="modified residue" description="FMN phosphoryl threonine" evidence="10">
    <location>
        <position position="154"/>
    </location>
</feature>
<evidence type="ECO:0000256" key="1">
    <source>
        <dbReference type="ARBA" id="ARBA00022448"/>
    </source>
</evidence>
<dbReference type="NCBIfam" id="TIGR01946">
    <property type="entry name" value="rnfD"/>
    <property type="match status" value="1"/>
</dbReference>
<feature type="transmembrane region" description="Helical" evidence="10">
    <location>
        <begin position="25"/>
        <end position="58"/>
    </location>
</feature>
<feature type="transmembrane region" description="Helical" evidence="10">
    <location>
        <begin position="274"/>
        <end position="292"/>
    </location>
</feature>
<comment type="function">
    <text evidence="10">Part of a membrane-bound complex that couples electron transfer with translocation of ions across the membrane.</text>
</comment>
<feature type="transmembrane region" description="Helical" evidence="10">
    <location>
        <begin position="124"/>
        <end position="145"/>
    </location>
</feature>
<dbReference type="GO" id="GO:0055085">
    <property type="term" value="P:transmembrane transport"/>
    <property type="evidence" value="ECO:0007669"/>
    <property type="project" value="InterPro"/>
</dbReference>
<gene>
    <name evidence="10" type="primary">rnfD</name>
    <name evidence="11" type="ORF">H8702_04110</name>
</gene>
<dbReference type="PANTHER" id="PTHR30578">
    <property type="entry name" value="ELECTRON TRANSPORT COMPLEX PROTEIN RNFD"/>
    <property type="match status" value="1"/>
</dbReference>
<evidence type="ECO:0000256" key="4">
    <source>
        <dbReference type="ARBA" id="ARBA00022643"/>
    </source>
</evidence>
<evidence type="ECO:0000256" key="9">
    <source>
        <dbReference type="ARBA" id="ARBA00023136"/>
    </source>
</evidence>
<protein>
    <recommendedName>
        <fullName evidence="10">Ion-translocating oxidoreductase complex subunit D</fullName>
        <ecNumber evidence="10">7.-.-.-</ecNumber>
    </recommendedName>
    <alternativeName>
        <fullName evidence="10">Rnf electron transport complex subunit D</fullName>
    </alternativeName>
</protein>
<evidence type="ECO:0000256" key="5">
    <source>
        <dbReference type="ARBA" id="ARBA00022692"/>
    </source>
</evidence>
<feature type="transmembrane region" description="Helical" evidence="10">
    <location>
        <begin position="70"/>
        <end position="88"/>
    </location>
</feature>
<dbReference type="PANTHER" id="PTHR30578:SF0">
    <property type="entry name" value="ION-TRANSLOCATING OXIDOREDUCTASE COMPLEX SUBUNIT D"/>
    <property type="match status" value="1"/>
</dbReference>
<dbReference type="EMBL" id="JACRTL010000001">
    <property type="protein sequence ID" value="MBC8610310.1"/>
    <property type="molecule type" value="Genomic_DNA"/>
</dbReference>
<keyword evidence="4 10" id="KW-0288">FMN</keyword>
<organism evidence="11 12">
    <name type="scientific">Massiliimalia timonensis</name>
    <dbReference type="NCBI Taxonomy" id="1987501"/>
    <lineage>
        <taxon>Bacteria</taxon>
        <taxon>Bacillati</taxon>
        <taxon>Bacillota</taxon>
        <taxon>Clostridia</taxon>
        <taxon>Eubacteriales</taxon>
        <taxon>Oscillospiraceae</taxon>
        <taxon>Massiliimalia</taxon>
    </lineage>
</organism>
<keyword evidence="12" id="KW-1185">Reference proteome</keyword>
<keyword evidence="10" id="KW-1003">Cell membrane</keyword>
<dbReference type="GO" id="GO:0022900">
    <property type="term" value="P:electron transport chain"/>
    <property type="evidence" value="ECO:0007669"/>
    <property type="project" value="UniProtKB-UniRule"/>
</dbReference>
<dbReference type="EC" id="7.-.-.-" evidence="10"/>
<sequence length="308" mass="32956">MGNFIVTPSPHITSNHKTSTIMRDVIIALMPALVAAVVVFGIRALVVTAVCVASCVLFEYLIRRVMKRDATISDLSAVVTGILLAYNLPVTIPLWIAVIGSFIAIVVVKQMFGGIGQNFANPALTARIVLFASFAVHMTTWANPFDIDTISSATPLLDIEHADTLALFLGNVPGCLGETSALALLLGGIYLVLRRVISPVIPLTYLGTVFVLSWLLGSDPVNQLFAGGLMLGAIFMATDYATTPITTKGKFIFALGCGLMTIAIRLYGSYPEGVSFSILFMNLLTPLIDRVTKAKAFGTQKKKKGAEE</sequence>
<dbReference type="InterPro" id="IPR004338">
    <property type="entry name" value="NqrB/RnfD"/>
</dbReference>
<evidence type="ECO:0000256" key="3">
    <source>
        <dbReference type="ARBA" id="ARBA00022630"/>
    </source>
</evidence>
<keyword evidence="5 10" id="KW-0812">Transmembrane</keyword>
<feature type="transmembrane region" description="Helical" evidence="10">
    <location>
        <begin position="200"/>
        <end position="217"/>
    </location>
</feature>
<comment type="caution">
    <text evidence="11">The sequence shown here is derived from an EMBL/GenBank/DDBJ whole genome shotgun (WGS) entry which is preliminary data.</text>
</comment>
<accession>A0A8J6PHU5</accession>
<evidence type="ECO:0000256" key="7">
    <source>
        <dbReference type="ARBA" id="ARBA00022982"/>
    </source>
</evidence>
<dbReference type="RefSeq" id="WP_154824456.1">
    <property type="nucleotide sequence ID" value="NZ_JACRTL010000001.1"/>
</dbReference>
<dbReference type="InterPro" id="IPR011303">
    <property type="entry name" value="RnfD_bac"/>
</dbReference>
<feature type="transmembrane region" description="Helical" evidence="10">
    <location>
        <begin position="165"/>
        <end position="193"/>
    </location>
</feature>
<keyword evidence="2 10" id="KW-0597">Phosphoprotein</keyword>
<dbReference type="GO" id="GO:0005886">
    <property type="term" value="C:plasma membrane"/>
    <property type="evidence" value="ECO:0007669"/>
    <property type="project" value="UniProtKB-SubCell"/>
</dbReference>
<comment type="subunit">
    <text evidence="10">The complex is composed of six subunits: RnfA, RnfB, RnfC, RnfD, RnfE and RnfG.</text>
</comment>
<keyword evidence="7 10" id="KW-0249">Electron transport</keyword>
<keyword evidence="8 10" id="KW-1133">Transmembrane helix</keyword>
<evidence type="ECO:0000313" key="12">
    <source>
        <dbReference type="Proteomes" id="UP000632659"/>
    </source>
</evidence>
<keyword evidence="9 10" id="KW-0472">Membrane</keyword>
<feature type="transmembrane region" description="Helical" evidence="10">
    <location>
        <begin position="223"/>
        <end position="242"/>
    </location>
</feature>
<comment type="cofactor">
    <cofactor evidence="10">
        <name>FMN</name>
        <dbReference type="ChEBI" id="CHEBI:58210"/>
    </cofactor>
</comment>
<keyword evidence="6 10" id="KW-1278">Translocase</keyword>
<keyword evidence="3 10" id="KW-0285">Flavoprotein</keyword>
<evidence type="ECO:0000256" key="10">
    <source>
        <dbReference type="HAMAP-Rule" id="MF_00462"/>
    </source>
</evidence>
<evidence type="ECO:0000256" key="2">
    <source>
        <dbReference type="ARBA" id="ARBA00022553"/>
    </source>
</evidence>
<evidence type="ECO:0000256" key="8">
    <source>
        <dbReference type="ARBA" id="ARBA00022989"/>
    </source>
</evidence>